<evidence type="ECO:0000313" key="4">
    <source>
        <dbReference type="Proteomes" id="UP001198602"/>
    </source>
</evidence>
<protein>
    <submittedName>
        <fullName evidence="3">Uncharacterized protein</fullName>
    </submittedName>
</protein>
<reference evidence="3 4" key="1">
    <citation type="submission" date="2021-07" db="EMBL/GenBank/DDBJ databases">
        <title>Characterization of Violacein-producing bacteria and related species.</title>
        <authorList>
            <person name="Wilson H.S."/>
            <person name="De Leon M.E."/>
        </authorList>
    </citation>
    <scope>NUCLEOTIDE SEQUENCE [LARGE SCALE GENOMIC DNA]</scope>
    <source>
        <strain evidence="3 4">HSC-2F05</strain>
    </source>
</reference>
<dbReference type="EMBL" id="JAHYBX010000005">
    <property type="protein sequence ID" value="MCA1857129.1"/>
    <property type="molecule type" value="Genomic_DNA"/>
</dbReference>
<accession>A0ABS7YBR9</accession>
<feature type="region of interest" description="Disordered" evidence="1">
    <location>
        <begin position="86"/>
        <end position="107"/>
    </location>
</feature>
<feature type="chain" id="PRO_5045050565" evidence="2">
    <location>
        <begin position="20"/>
        <end position="107"/>
    </location>
</feature>
<keyword evidence="4" id="KW-1185">Reference proteome</keyword>
<dbReference type="Proteomes" id="UP001198602">
    <property type="component" value="Unassembled WGS sequence"/>
</dbReference>
<feature type="region of interest" description="Disordered" evidence="1">
    <location>
        <begin position="29"/>
        <end position="60"/>
    </location>
</feature>
<keyword evidence="2" id="KW-0732">Signal</keyword>
<comment type="caution">
    <text evidence="3">The sequence shown here is derived from an EMBL/GenBank/DDBJ whole genome shotgun (WGS) entry which is preliminary data.</text>
</comment>
<evidence type="ECO:0000256" key="2">
    <source>
        <dbReference type="SAM" id="SignalP"/>
    </source>
</evidence>
<name>A0ABS7YBR9_9BURK</name>
<feature type="signal peptide" evidence="2">
    <location>
        <begin position="1"/>
        <end position="19"/>
    </location>
</feature>
<evidence type="ECO:0000256" key="1">
    <source>
        <dbReference type="SAM" id="MobiDB-lite"/>
    </source>
</evidence>
<sequence>MRRVLVIFLILLFPLNVLALSMSASSLQQAGASEHLEPSSAVADDSRLGSAFDDDPDEAPAGIDFHDVVHAEGGLQLALVPGKAPSAHGAAWRSHPPFPSKEPPRVR</sequence>
<gene>
    <name evidence="3" type="ORF">LE190_14505</name>
</gene>
<organism evidence="3 4">
    <name type="scientific">Massilia hydrophila</name>
    <dbReference type="NCBI Taxonomy" id="3044279"/>
    <lineage>
        <taxon>Bacteria</taxon>
        <taxon>Pseudomonadati</taxon>
        <taxon>Pseudomonadota</taxon>
        <taxon>Betaproteobacteria</taxon>
        <taxon>Burkholderiales</taxon>
        <taxon>Oxalobacteraceae</taxon>
        <taxon>Telluria group</taxon>
        <taxon>Massilia</taxon>
    </lineage>
</organism>
<evidence type="ECO:0000313" key="3">
    <source>
        <dbReference type="EMBL" id="MCA1857129.1"/>
    </source>
</evidence>
<dbReference type="RefSeq" id="WP_225239368.1">
    <property type="nucleotide sequence ID" value="NZ_JAHYBX010000005.1"/>
</dbReference>
<proteinExistence type="predicted"/>